<gene>
    <name evidence="1" type="ORF">PCOR1329_LOCUS11149</name>
</gene>
<evidence type="ECO:0008006" key="3">
    <source>
        <dbReference type="Google" id="ProtNLM"/>
    </source>
</evidence>
<reference evidence="1" key="1">
    <citation type="submission" date="2023-10" db="EMBL/GenBank/DDBJ databases">
        <authorList>
            <person name="Chen Y."/>
            <person name="Shah S."/>
            <person name="Dougan E. K."/>
            <person name="Thang M."/>
            <person name="Chan C."/>
        </authorList>
    </citation>
    <scope>NUCLEOTIDE SEQUENCE [LARGE SCALE GENOMIC DNA]</scope>
</reference>
<dbReference type="Proteomes" id="UP001189429">
    <property type="component" value="Unassembled WGS sequence"/>
</dbReference>
<evidence type="ECO:0000313" key="1">
    <source>
        <dbReference type="EMBL" id="CAK0804301.1"/>
    </source>
</evidence>
<accession>A0ABN9QF30</accession>
<sequence>MPVISLDYCFVDAETETDMVTVLVMVQKPEGCVAAIMVIHKGPIEYVNSAVEFYIDVWGSAHIILKGDQEASLQAVISAVKNRTAWGRLGRAKFKSELGKIGETIDYKIQAKDYSKLEPRTMKLRAKGDRCNREVYNTFIGVPWGPTGLEVKGQNEVHDMGADVTGGAIVAGGDVAPTTPRLEEPMEMGIIMPISRGDGQRVCEEIEPRVNCEKLVGDGVYRDACAGEELLTELVVNGRAKEMKSMEEFEGFEWVPFEDWMKPFDTKWIDSKKYDLQTGEWIVRSRCVHRGYSDGTDPMNFAGAPALWAVKLVISRAASLRSTDARKKKLGLYDVSVAFFHASLKGPQCCWPPLEQRLPGMLWKLTKAMSGTPEASMLFQGEVRGNFKHHGCEELMTVCCLYYHPEKDSLCAGRGCDFVVEAYDEELDEFDELMASRFKVRPQPRVGPGGAVEGTFPNRTQLWAEEGSGIFADPKLSLKMVELHDLKQAKLA</sequence>
<feature type="non-terminal residue" evidence="1">
    <location>
        <position position="492"/>
    </location>
</feature>
<keyword evidence="2" id="KW-1185">Reference proteome</keyword>
<organism evidence="1 2">
    <name type="scientific">Prorocentrum cordatum</name>
    <dbReference type="NCBI Taxonomy" id="2364126"/>
    <lineage>
        <taxon>Eukaryota</taxon>
        <taxon>Sar</taxon>
        <taxon>Alveolata</taxon>
        <taxon>Dinophyceae</taxon>
        <taxon>Prorocentrales</taxon>
        <taxon>Prorocentraceae</taxon>
        <taxon>Prorocentrum</taxon>
    </lineage>
</organism>
<name>A0ABN9QF30_9DINO</name>
<comment type="caution">
    <text evidence="1">The sequence shown here is derived from an EMBL/GenBank/DDBJ whole genome shotgun (WGS) entry which is preliminary data.</text>
</comment>
<dbReference type="EMBL" id="CAUYUJ010003206">
    <property type="protein sequence ID" value="CAK0804301.1"/>
    <property type="molecule type" value="Genomic_DNA"/>
</dbReference>
<evidence type="ECO:0000313" key="2">
    <source>
        <dbReference type="Proteomes" id="UP001189429"/>
    </source>
</evidence>
<proteinExistence type="predicted"/>
<protein>
    <recommendedName>
        <fullName evidence="3">Reverse transcriptase Ty1/copia-type domain-containing protein</fullName>
    </recommendedName>
</protein>